<feature type="transmembrane region" description="Helical" evidence="1">
    <location>
        <begin position="108"/>
        <end position="130"/>
    </location>
</feature>
<protein>
    <recommendedName>
        <fullName evidence="3">Fenitrothion hydrolase</fullName>
    </recommendedName>
</protein>
<accession>A0A381T1D2</accession>
<keyword evidence="1" id="KW-0812">Transmembrane</keyword>
<organism evidence="2">
    <name type="scientific">marine metagenome</name>
    <dbReference type="NCBI Taxonomy" id="408172"/>
    <lineage>
        <taxon>unclassified sequences</taxon>
        <taxon>metagenomes</taxon>
        <taxon>ecological metagenomes</taxon>
    </lineage>
</organism>
<sequence length="468" mass="52785">MSTRFLPAAVALIIPQLSFAHAGTRGHVMLLPTQLYIVGGAAVVALTFAAMIFVVRRPLSGKYLNLQNSESEVQPNYWLSLLSLLTLLILVWIGFTGNRDPKLNLLPLTVWVIWWIGFTMLTALFGNIWWKISPWHSMQKLISLFFGTRNFEKRPSGKSNRWNYWPAAIIFFGFAWFELIHPSPMDPALLAKMVLLYLLVTTFGIILFGGKYWLQTGEAFSVFFRMVSWLSPFYLKSSVSNNSLRRIAVRWPCAGLLRSEPLPSGGVAFVILVLSTVSFDGFSKTFWWMSLVEINPLEFPGRTEMIWPNTLGLFATFIVFSAAFYITQRLASWLNPDVQHSGSFIFSMIPIAFGYHFAHYLPTFIVDIQYALIALSDPFGVGWNIFGTANWVVSSSHLTNYESAVLIWYMQISGIVLVHIGAVIVYHLLQLHAAVSWNKTLLGQVPATVLMIGYTVFGLWLLSTPVVS</sequence>
<feature type="transmembrane region" description="Helical" evidence="1">
    <location>
        <begin position="441"/>
        <end position="462"/>
    </location>
</feature>
<keyword evidence="1" id="KW-0472">Membrane</keyword>
<feature type="transmembrane region" description="Helical" evidence="1">
    <location>
        <begin position="76"/>
        <end position="96"/>
    </location>
</feature>
<feature type="transmembrane region" description="Helical" evidence="1">
    <location>
        <begin position="338"/>
        <end position="358"/>
    </location>
</feature>
<gene>
    <name evidence="2" type="ORF">METZ01_LOCUS62403</name>
</gene>
<keyword evidence="1" id="KW-1133">Transmembrane helix</keyword>
<evidence type="ECO:0000256" key="1">
    <source>
        <dbReference type="SAM" id="Phobius"/>
    </source>
</evidence>
<feature type="transmembrane region" description="Helical" evidence="1">
    <location>
        <begin position="405"/>
        <end position="429"/>
    </location>
</feature>
<feature type="transmembrane region" description="Helical" evidence="1">
    <location>
        <begin position="306"/>
        <end position="326"/>
    </location>
</feature>
<evidence type="ECO:0000313" key="2">
    <source>
        <dbReference type="EMBL" id="SVA09549.1"/>
    </source>
</evidence>
<feature type="transmembrane region" description="Helical" evidence="1">
    <location>
        <begin position="162"/>
        <end position="181"/>
    </location>
</feature>
<dbReference type="EMBL" id="UINC01003824">
    <property type="protein sequence ID" value="SVA09549.1"/>
    <property type="molecule type" value="Genomic_DNA"/>
</dbReference>
<dbReference type="AlphaFoldDB" id="A0A381T1D2"/>
<feature type="transmembrane region" description="Helical" evidence="1">
    <location>
        <begin position="187"/>
        <end position="207"/>
    </location>
</feature>
<name>A0A381T1D2_9ZZZZ</name>
<evidence type="ECO:0008006" key="3">
    <source>
        <dbReference type="Google" id="ProtNLM"/>
    </source>
</evidence>
<reference evidence="2" key="1">
    <citation type="submission" date="2018-05" db="EMBL/GenBank/DDBJ databases">
        <authorList>
            <person name="Lanie J.A."/>
            <person name="Ng W.-L."/>
            <person name="Kazmierczak K.M."/>
            <person name="Andrzejewski T.M."/>
            <person name="Davidsen T.M."/>
            <person name="Wayne K.J."/>
            <person name="Tettelin H."/>
            <person name="Glass J.I."/>
            <person name="Rusch D."/>
            <person name="Podicherti R."/>
            <person name="Tsui H.-C.T."/>
            <person name="Winkler M.E."/>
        </authorList>
    </citation>
    <scope>NUCLEOTIDE SEQUENCE</scope>
</reference>
<proteinExistence type="predicted"/>
<feature type="transmembrane region" description="Helical" evidence="1">
    <location>
        <begin position="370"/>
        <end position="393"/>
    </location>
</feature>
<feature type="transmembrane region" description="Helical" evidence="1">
    <location>
        <begin position="36"/>
        <end position="55"/>
    </location>
</feature>